<protein>
    <recommendedName>
        <fullName evidence="3">5-methylcytosine-specific restriction enzyme subunit McrC</fullName>
    </recommendedName>
</protein>
<dbReference type="KEGG" id="slf:JEQ17_14080"/>
<dbReference type="InterPro" id="IPR019292">
    <property type="entry name" value="McrC"/>
</dbReference>
<dbReference type="Pfam" id="PF10117">
    <property type="entry name" value="McrBC"/>
    <property type="match status" value="1"/>
</dbReference>
<accession>A0A7T7KVS0</accession>
<evidence type="ECO:0000313" key="2">
    <source>
        <dbReference type="Proteomes" id="UP000595636"/>
    </source>
</evidence>
<gene>
    <name evidence="1" type="ORF">JEQ17_14080</name>
</gene>
<dbReference type="EMBL" id="CP066831">
    <property type="protein sequence ID" value="QQM40490.1"/>
    <property type="molecule type" value="Genomic_DNA"/>
</dbReference>
<keyword evidence="2" id="KW-1185">Reference proteome</keyword>
<evidence type="ECO:0000313" key="1">
    <source>
        <dbReference type="EMBL" id="QQM40490.1"/>
    </source>
</evidence>
<dbReference type="PANTHER" id="PTHR38733">
    <property type="entry name" value="PROTEIN MCRC"/>
    <property type="match status" value="1"/>
</dbReference>
<evidence type="ECO:0008006" key="3">
    <source>
        <dbReference type="Google" id="ProtNLM"/>
    </source>
</evidence>
<dbReference type="RefSeq" id="WP_200395584.1">
    <property type="nucleotide sequence ID" value="NZ_CP066831.1"/>
</dbReference>
<dbReference type="Proteomes" id="UP000595636">
    <property type="component" value="Chromosome"/>
</dbReference>
<proteinExistence type="predicted"/>
<dbReference type="PANTHER" id="PTHR38733:SF1">
    <property type="entry name" value="TYPE IV METHYL-DIRECTED RESTRICTION ENZYME ECOKMCRBC"/>
    <property type="match status" value="1"/>
</dbReference>
<reference evidence="1 2" key="1">
    <citation type="submission" date="2020-12" db="EMBL/GenBank/DDBJ databases">
        <title>A novel species.</title>
        <authorList>
            <person name="Li K."/>
        </authorList>
    </citation>
    <scope>NUCLEOTIDE SEQUENCE [LARGE SCALE GENOMIC DNA]</scope>
    <source>
        <strain evidence="1 2">ZYC-3</strain>
    </source>
</reference>
<name>A0A7T7KVS0_9ACTN</name>
<dbReference type="REBASE" id="496620">
    <property type="entry name" value="SspZYC3McrBCP"/>
</dbReference>
<dbReference type="AlphaFoldDB" id="A0A7T7KVS0"/>
<sequence>MVTLREYETRVVEGVRLSSADRALCAGEQLAGRLQIRELAGSRLELTAGACVGVVRLDACEIRILPKYLGEELDVLRMLEYAAGRGMPALDAARTVREGSPHLRDLVALLATEHCERLLARGVRRDYVTVEDELPAIRGRLLADRQILGHYGRLDRLACRFDEHDSDIVDNRLCAAAVDLAARTARSPAVRARARRAAAQFAQVAPTPLGDLRTALAGLDYHRHNSHYESAHRWAALLLSGGGITDLFARGSLASRAFLIDMNVLFESFATQLLREAAAGTGHVVRGQSRHAGVLHDERTGRSYTEVRPDVLLCGSVDGAPMRRPVDIKYKLYEGRRLAASDLYQSFLYAHALARQPGGGTPTCVLLHPGGTSASRDSVAVHRWDGSTSARVRSVSIDLPSVLGALGGAERTATLGKLLAAMLE</sequence>
<organism evidence="1 2">
    <name type="scientific">Streptomyces liliifuscus</name>
    <dbReference type="NCBI Taxonomy" id="2797636"/>
    <lineage>
        <taxon>Bacteria</taxon>
        <taxon>Bacillati</taxon>
        <taxon>Actinomycetota</taxon>
        <taxon>Actinomycetes</taxon>
        <taxon>Kitasatosporales</taxon>
        <taxon>Streptomycetaceae</taxon>
        <taxon>Streptomyces</taxon>
    </lineage>
</organism>